<organism evidence="1 2">
    <name type="scientific">Athelia psychrophila</name>
    <dbReference type="NCBI Taxonomy" id="1759441"/>
    <lineage>
        <taxon>Eukaryota</taxon>
        <taxon>Fungi</taxon>
        <taxon>Dikarya</taxon>
        <taxon>Basidiomycota</taxon>
        <taxon>Agaricomycotina</taxon>
        <taxon>Agaricomycetes</taxon>
        <taxon>Agaricomycetidae</taxon>
        <taxon>Atheliales</taxon>
        <taxon>Atheliaceae</taxon>
        <taxon>Athelia</taxon>
    </lineage>
</organism>
<feature type="non-terminal residue" evidence="1">
    <location>
        <position position="61"/>
    </location>
</feature>
<dbReference type="Proteomes" id="UP000076532">
    <property type="component" value="Unassembled WGS sequence"/>
</dbReference>
<proteinExistence type="predicted"/>
<reference evidence="1 2" key="1">
    <citation type="journal article" date="2016" name="Mol. Biol. Evol.">
        <title>Comparative Genomics of Early-Diverging Mushroom-Forming Fungi Provides Insights into the Origins of Lignocellulose Decay Capabilities.</title>
        <authorList>
            <person name="Nagy L.G."/>
            <person name="Riley R."/>
            <person name="Tritt A."/>
            <person name="Adam C."/>
            <person name="Daum C."/>
            <person name="Floudas D."/>
            <person name="Sun H."/>
            <person name="Yadav J.S."/>
            <person name="Pangilinan J."/>
            <person name="Larsson K.H."/>
            <person name="Matsuura K."/>
            <person name="Barry K."/>
            <person name="Labutti K."/>
            <person name="Kuo R."/>
            <person name="Ohm R.A."/>
            <person name="Bhattacharya S.S."/>
            <person name="Shirouzu T."/>
            <person name="Yoshinaga Y."/>
            <person name="Martin F.M."/>
            <person name="Grigoriev I.V."/>
            <person name="Hibbett D.S."/>
        </authorList>
    </citation>
    <scope>NUCLEOTIDE SEQUENCE [LARGE SCALE GENOMIC DNA]</scope>
    <source>
        <strain evidence="1 2">CBS 109695</strain>
    </source>
</reference>
<dbReference type="EMBL" id="KV417680">
    <property type="protein sequence ID" value="KZP10403.1"/>
    <property type="molecule type" value="Genomic_DNA"/>
</dbReference>
<gene>
    <name evidence="1" type="ORF">FIBSPDRAFT_872605</name>
</gene>
<name>A0A165ZAY3_9AGAM</name>
<evidence type="ECO:0000313" key="1">
    <source>
        <dbReference type="EMBL" id="KZP10403.1"/>
    </source>
</evidence>
<accession>A0A165ZAY3</accession>
<sequence>MTPGMADTVAETGCTNVNGKSGEGGAKVIAGDMFVGGLAITAPRLIAARIRAFPCSSVLFL</sequence>
<protein>
    <submittedName>
        <fullName evidence="1">Uncharacterized protein</fullName>
    </submittedName>
</protein>
<evidence type="ECO:0000313" key="2">
    <source>
        <dbReference type="Proteomes" id="UP000076532"/>
    </source>
</evidence>
<keyword evidence="2" id="KW-1185">Reference proteome</keyword>
<dbReference type="AlphaFoldDB" id="A0A165ZAY3"/>